<feature type="disulfide bond" evidence="19">
    <location>
        <begin position="478"/>
        <end position="486"/>
    </location>
</feature>
<evidence type="ECO:0000256" key="3">
    <source>
        <dbReference type="ARBA" id="ARBA00011245"/>
    </source>
</evidence>
<comment type="catalytic activity">
    <reaction evidence="11">
        <text>1D-myo-inositol 1,2,5,6-tetrakisphosphate + H2O = 1D-myo-inositol 1,2,6-trisphosphate + phosphate</text>
        <dbReference type="Rhea" id="RHEA:77119"/>
        <dbReference type="ChEBI" id="CHEBI:15377"/>
        <dbReference type="ChEBI" id="CHEBI:43474"/>
        <dbReference type="ChEBI" id="CHEBI:195535"/>
        <dbReference type="ChEBI" id="CHEBI:195537"/>
    </reaction>
    <physiologicalReaction direction="left-to-right" evidence="11">
        <dbReference type="Rhea" id="RHEA:77120"/>
    </physiologicalReaction>
</comment>
<comment type="catalytic activity">
    <reaction evidence="15">
        <text>1D-myo-inositol hexakisphosphate + H2O = 1D-myo-inositol 1,2,4,5,6-pentakisphosphate + phosphate</text>
        <dbReference type="Rhea" id="RHEA:16989"/>
        <dbReference type="ChEBI" id="CHEBI:15377"/>
        <dbReference type="ChEBI" id="CHEBI:43474"/>
        <dbReference type="ChEBI" id="CHEBI:57798"/>
        <dbReference type="ChEBI" id="CHEBI:58130"/>
        <dbReference type="EC" id="3.1.3.8"/>
    </reaction>
    <physiologicalReaction direction="left-to-right" evidence="15">
        <dbReference type="Rhea" id="RHEA:16990"/>
    </physiologicalReaction>
</comment>
<evidence type="ECO:0000256" key="8">
    <source>
        <dbReference type="ARBA" id="ARBA00023180"/>
    </source>
</evidence>
<dbReference type="EMBL" id="JAFEKC020000008">
    <property type="protein sequence ID" value="KAK0513162.1"/>
    <property type="molecule type" value="Genomic_DNA"/>
</dbReference>
<comment type="catalytic activity">
    <reaction evidence="14">
        <text>1D-myo-inositol 1,2,4,5,6-pentakisphosphate + H2O = 1D-myo-inositol 1,2,5,6-tetrakisphosphate + phosphate</text>
        <dbReference type="Rhea" id="RHEA:77115"/>
        <dbReference type="ChEBI" id="CHEBI:15377"/>
        <dbReference type="ChEBI" id="CHEBI:43474"/>
        <dbReference type="ChEBI" id="CHEBI:57798"/>
        <dbReference type="ChEBI" id="CHEBI:195535"/>
    </reaction>
    <physiologicalReaction direction="left-to-right" evidence="14">
        <dbReference type="Rhea" id="RHEA:77116"/>
    </physiologicalReaction>
</comment>
<dbReference type="PANTHER" id="PTHR20963:SF24">
    <property type="entry name" value="3-PHYTASE B"/>
    <property type="match status" value="1"/>
</dbReference>
<dbReference type="SUPFAM" id="SSF53254">
    <property type="entry name" value="Phosphoglycerate mutase-like"/>
    <property type="match status" value="1"/>
</dbReference>
<organism evidence="20 21">
    <name type="scientific">Cladonia borealis</name>
    <dbReference type="NCBI Taxonomy" id="184061"/>
    <lineage>
        <taxon>Eukaryota</taxon>
        <taxon>Fungi</taxon>
        <taxon>Dikarya</taxon>
        <taxon>Ascomycota</taxon>
        <taxon>Pezizomycotina</taxon>
        <taxon>Lecanoromycetes</taxon>
        <taxon>OSLEUM clade</taxon>
        <taxon>Lecanoromycetidae</taxon>
        <taxon>Lecanorales</taxon>
        <taxon>Lecanorineae</taxon>
        <taxon>Cladoniaceae</taxon>
        <taxon>Cladonia</taxon>
    </lineage>
</organism>
<reference evidence="20" key="1">
    <citation type="submission" date="2023-03" db="EMBL/GenBank/DDBJ databases">
        <title>Complete genome of Cladonia borealis.</title>
        <authorList>
            <person name="Park H."/>
        </authorList>
    </citation>
    <scope>NUCLEOTIDE SEQUENCE</scope>
    <source>
        <strain evidence="20">ANT050790</strain>
    </source>
</reference>
<evidence type="ECO:0000256" key="6">
    <source>
        <dbReference type="ARBA" id="ARBA00022801"/>
    </source>
</evidence>
<comment type="catalytic activity">
    <reaction evidence="12">
        <text>1D-myo-inositol 1,2-bisphosphate + H2O = 1D-myo-inositol 2-phosphate + phosphate</text>
        <dbReference type="Rhea" id="RHEA:77135"/>
        <dbReference type="ChEBI" id="CHEBI:15377"/>
        <dbReference type="ChEBI" id="CHEBI:43474"/>
        <dbReference type="ChEBI" id="CHEBI:84142"/>
        <dbReference type="ChEBI" id="CHEBI:195539"/>
    </reaction>
    <physiologicalReaction direction="left-to-right" evidence="12">
        <dbReference type="Rhea" id="RHEA:77136"/>
    </physiologicalReaction>
</comment>
<feature type="disulfide bond" evidence="19">
    <location>
        <begin position="257"/>
        <end position="507"/>
    </location>
</feature>
<proteinExistence type="inferred from homology"/>
<protein>
    <recommendedName>
        <fullName evidence="16">Phytase A</fullName>
        <ecNumber evidence="4">3.1.3.8</ecNumber>
    </recommendedName>
    <alternativeName>
        <fullName evidence="17">Histidine acid phosphatase phyA</fullName>
    </alternativeName>
    <alternativeName>
        <fullName evidence="10">Myo-inositol hexakisphosphate phosphohydrolase A</fullName>
    </alternativeName>
    <alternativeName>
        <fullName evidence="9">Myo-inositol-hexaphosphate 3-phosphohydrolase A</fullName>
    </alternativeName>
</protein>
<evidence type="ECO:0000256" key="1">
    <source>
        <dbReference type="ARBA" id="ARBA00004613"/>
    </source>
</evidence>
<feature type="active site" description="Nucleophile" evidence="18">
    <location>
        <position position="125"/>
    </location>
</feature>
<dbReference type="Gene3D" id="3.40.50.1240">
    <property type="entry name" value="Phosphoglycerate mutase-like"/>
    <property type="match status" value="1"/>
</dbReference>
<evidence type="ECO:0000313" key="20">
    <source>
        <dbReference type="EMBL" id="KAK0513162.1"/>
    </source>
</evidence>
<dbReference type="Pfam" id="PF00328">
    <property type="entry name" value="His_Phos_2"/>
    <property type="match status" value="1"/>
</dbReference>
<feature type="active site" description="Proton donor" evidence="18">
    <location>
        <position position="404"/>
    </location>
</feature>
<feature type="disulfide bond" evidence="19">
    <location>
        <begin position="76"/>
        <end position="85"/>
    </location>
</feature>
<evidence type="ECO:0000256" key="15">
    <source>
        <dbReference type="ARBA" id="ARBA00043788"/>
    </source>
</evidence>
<evidence type="ECO:0000256" key="16">
    <source>
        <dbReference type="ARBA" id="ARBA00044106"/>
    </source>
</evidence>
<keyword evidence="6" id="KW-0378">Hydrolase</keyword>
<evidence type="ECO:0000256" key="18">
    <source>
        <dbReference type="PIRSR" id="PIRSR000894-1"/>
    </source>
</evidence>
<dbReference type="InterPro" id="IPR016274">
    <property type="entry name" value="Histidine_acid_Pase_euk"/>
</dbReference>
<evidence type="ECO:0000256" key="17">
    <source>
        <dbReference type="ARBA" id="ARBA00044262"/>
    </source>
</evidence>
<evidence type="ECO:0000256" key="2">
    <source>
        <dbReference type="ARBA" id="ARBA00005375"/>
    </source>
</evidence>
<dbReference type="AlphaFoldDB" id="A0AA39V2C9"/>
<dbReference type="PROSITE" id="PS00778">
    <property type="entry name" value="HIS_ACID_PHOSPHAT_2"/>
    <property type="match status" value="1"/>
</dbReference>
<evidence type="ECO:0000256" key="5">
    <source>
        <dbReference type="ARBA" id="ARBA00022525"/>
    </source>
</evidence>
<keyword evidence="5" id="KW-0964">Secreted</keyword>
<evidence type="ECO:0000256" key="14">
    <source>
        <dbReference type="ARBA" id="ARBA00043748"/>
    </source>
</evidence>
<evidence type="ECO:0000256" key="7">
    <source>
        <dbReference type="ARBA" id="ARBA00023157"/>
    </source>
</evidence>
<feature type="disulfide bond" evidence="19">
    <location>
        <begin position="308"/>
        <end position="324"/>
    </location>
</feature>
<keyword evidence="7 19" id="KW-1015">Disulfide bond</keyword>
<dbReference type="GO" id="GO:0005576">
    <property type="term" value="C:extracellular region"/>
    <property type="evidence" value="ECO:0007669"/>
    <property type="project" value="UniProtKB-SubCell"/>
</dbReference>
<dbReference type="PIRSF" id="PIRSF000894">
    <property type="entry name" value="Acid_phosphatase"/>
    <property type="match status" value="1"/>
</dbReference>
<dbReference type="InterPro" id="IPR000560">
    <property type="entry name" value="His_Pase_clade-2"/>
</dbReference>
<evidence type="ECO:0000313" key="21">
    <source>
        <dbReference type="Proteomes" id="UP001166286"/>
    </source>
</evidence>
<dbReference type="GO" id="GO:0003993">
    <property type="term" value="F:acid phosphatase activity"/>
    <property type="evidence" value="ECO:0007669"/>
    <property type="project" value="TreeGrafter"/>
</dbReference>
<feature type="disulfide bond" evidence="19">
    <location>
        <begin position="114"/>
        <end position="456"/>
    </location>
</feature>
<evidence type="ECO:0000256" key="9">
    <source>
        <dbReference type="ARBA" id="ARBA00041857"/>
    </source>
</evidence>
<dbReference type="InterPro" id="IPR033379">
    <property type="entry name" value="Acid_Pase_AS"/>
</dbReference>
<dbReference type="PANTHER" id="PTHR20963">
    <property type="entry name" value="MULTIPLE INOSITOL POLYPHOSPHATE PHOSPHATASE-RELATED"/>
    <property type="match status" value="1"/>
</dbReference>
<gene>
    <name evidence="20" type="ORF">JMJ35_004148</name>
</gene>
<evidence type="ECO:0000256" key="19">
    <source>
        <dbReference type="PIRSR" id="PIRSR000894-2"/>
    </source>
</evidence>
<evidence type="ECO:0000256" key="13">
    <source>
        <dbReference type="ARBA" id="ARBA00043721"/>
    </source>
</evidence>
<dbReference type="GO" id="GO:0016158">
    <property type="term" value="F:inositol hexakisphosphate 3-phosphatase activity"/>
    <property type="evidence" value="ECO:0007669"/>
    <property type="project" value="UniProtKB-EC"/>
</dbReference>
<keyword evidence="8" id="KW-0325">Glycoprotein</keyword>
<comment type="subcellular location">
    <subcellularLocation>
        <location evidence="1">Secreted</location>
    </subcellularLocation>
</comment>
<dbReference type="Proteomes" id="UP001166286">
    <property type="component" value="Unassembled WGS sequence"/>
</dbReference>
<comment type="similarity">
    <text evidence="2">Belongs to the histidine acid phosphatase family.</text>
</comment>
<accession>A0AA39V2C9</accession>
<comment type="catalytic activity">
    <reaction evidence="13">
        <text>1D-myo-inositol 1,2,6-trisphosphate + H2O = 1D-myo-inositol 1,2-bisphosphate + phosphate</text>
        <dbReference type="Rhea" id="RHEA:77131"/>
        <dbReference type="ChEBI" id="CHEBI:15377"/>
        <dbReference type="ChEBI" id="CHEBI:43474"/>
        <dbReference type="ChEBI" id="CHEBI:195537"/>
        <dbReference type="ChEBI" id="CHEBI:195539"/>
    </reaction>
    <physiologicalReaction direction="left-to-right" evidence="13">
        <dbReference type="Rhea" id="RHEA:77132"/>
    </physiologicalReaction>
</comment>
<dbReference type="InterPro" id="IPR029033">
    <property type="entry name" value="His_PPase_superfam"/>
</dbReference>
<dbReference type="PROSITE" id="PS00616">
    <property type="entry name" value="HIS_ACID_PHOSPHAT_1"/>
    <property type="match status" value="1"/>
</dbReference>
<name>A0AA39V2C9_9LECA</name>
<dbReference type="CDD" id="cd07061">
    <property type="entry name" value="HP_HAP_like"/>
    <property type="match status" value="1"/>
</dbReference>
<comment type="caution">
    <text evidence="20">The sequence shown here is derived from an EMBL/GenBank/DDBJ whole genome shotgun (WGS) entry which is preliminary data.</text>
</comment>
<evidence type="ECO:0000256" key="4">
    <source>
        <dbReference type="ARBA" id="ARBA00012632"/>
    </source>
</evidence>
<sequence length="525" mass="57311">MSDEEIPFLAADSQVSPRPRRGWEGLKAWCFDRLYSKNGINWKIPMGLAAIAAITILSWMICGGSTRGSATKPESCDTVHQGYQCDPDISHSWGQYSAYFNVPTEISSDVPPGCHVTFAQILSRHGGRDPTQGKSTLYAEIIDKIKSHVQDFRGDFAFLGDYSYTLGADKLTAFGAQQMVNSGTAFFTRYKDLSLQSVPFVRASGQERVIDSAESFDHGFHQAKILAGGSEDKQYPYDIIIIPEEPGSNNTLDHGLCTAFEETNRNVSRTAQVTFASTFAPSITDRLNAALAGANLTDQDSIFLMDLCPFETIASITGRPSPFCNLFSQAEWKKYDYYQTLGKYYGYGPGNPLGPTQGTGFVNELVARLTGKAVRDHTSVNQTLDSDPTTFPLDRTLYADFSHDNDITAVFGALGLYSNTPKLSTSHMMTVEDMKGYSAACTVPFAARAFIEKMKCEGAEEEMVRVLVNGRVIPLGMCGGDELGRCGIGAFVESLTFAREGGRWDMCFVGGAGEKEMEKGGAEVS</sequence>
<evidence type="ECO:0000256" key="12">
    <source>
        <dbReference type="ARBA" id="ARBA00043675"/>
    </source>
</evidence>
<keyword evidence="21" id="KW-1185">Reference proteome</keyword>
<comment type="subunit">
    <text evidence="3">Monomer.</text>
</comment>
<dbReference type="EC" id="3.1.3.8" evidence="4"/>
<evidence type="ECO:0000256" key="11">
    <source>
        <dbReference type="ARBA" id="ARBA00043670"/>
    </source>
</evidence>
<evidence type="ECO:0000256" key="10">
    <source>
        <dbReference type="ARBA" id="ARBA00042300"/>
    </source>
</evidence>